<evidence type="ECO:0000256" key="1">
    <source>
        <dbReference type="SAM" id="SignalP"/>
    </source>
</evidence>
<reference evidence="2" key="1">
    <citation type="submission" date="2021-03" db="EMBL/GenBank/DDBJ databases">
        <title>Draft genome sequence of rust myrtle Austropuccinia psidii MF-1, a brazilian biotype.</title>
        <authorList>
            <person name="Quecine M.C."/>
            <person name="Pachon D.M.R."/>
            <person name="Bonatelli M.L."/>
            <person name="Correr F.H."/>
            <person name="Franceschini L.M."/>
            <person name="Leite T.F."/>
            <person name="Margarido G.R.A."/>
            <person name="Almeida C.A."/>
            <person name="Ferrarezi J.A."/>
            <person name="Labate C.A."/>
        </authorList>
    </citation>
    <scope>NUCLEOTIDE SEQUENCE</scope>
    <source>
        <strain evidence="2">MF-1</strain>
    </source>
</reference>
<gene>
    <name evidence="2" type="ORF">O181_036656</name>
</gene>
<evidence type="ECO:0000313" key="2">
    <source>
        <dbReference type="EMBL" id="MBW0496941.1"/>
    </source>
</evidence>
<comment type="caution">
    <text evidence="2">The sequence shown here is derived from an EMBL/GenBank/DDBJ whole genome shotgun (WGS) entry which is preliminary data.</text>
</comment>
<organism evidence="2 3">
    <name type="scientific">Austropuccinia psidii MF-1</name>
    <dbReference type="NCBI Taxonomy" id="1389203"/>
    <lineage>
        <taxon>Eukaryota</taxon>
        <taxon>Fungi</taxon>
        <taxon>Dikarya</taxon>
        <taxon>Basidiomycota</taxon>
        <taxon>Pucciniomycotina</taxon>
        <taxon>Pucciniomycetes</taxon>
        <taxon>Pucciniales</taxon>
        <taxon>Sphaerophragmiaceae</taxon>
        <taxon>Austropuccinia</taxon>
    </lineage>
</organism>
<proteinExistence type="predicted"/>
<accession>A0A9Q3DAL4</accession>
<dbReference type="Proteomes" id="UP000765509">
    <property type="component" value="Unassembled WGS sequence"/>
</dbReference>
<dbReference type="EMBL" id="AVOT02013910">
    <property type="protein sequence ID" value="MBW0496941.1"/>
    <property type="molecule type" value="Genomic_DNA"/>
</dbReference>
<name>A0A9Q3DAL4_9BASI</name>
<feature type="signal peptide" evidence="1">
    <location>
        <begin position="1"/>
        <end position="19"/>
    </location>
</feature>
<dbReference type="AlphaFoldDB" id="A0A9Q3DAL4"/>
<protein>
    <submittedName>
        <fullName evidence="2">Uncharacterized protein</fullName>
    </submittedName>
</protein>
<keyword evidence="3" id="KW-1185">Reference proteome</keyword>
<sequence length="264" mass="27651">MSLFRTVFLAFFLSSTALSAPPPTSPKQLVNDNAIVVNATICEHLSALVKDINLVEAACLASNLTVNTRGAGSINNNTATVGNATTATNATNAAAVVNATIVADVNAFITVMSGCNSVSVDLEKTLSDILNNVVSLTKDVVGHVLVPTLVTIDGLLKNFLVSLNNVEKCTDAQLARVVYAAFVVFAEKQKHIGDVIAAKQAIIVDLQARISLHAELVQLEATIKAFVDSLFKFISADLDTLKARASLLASIKAAVFATATANVL</sequence>
<feature type="chain" id="PRO_5040142559" evidence="1">
    <location>
        <begin position="20"/>
        <end position="264"/>
    </location>
</feature>
<keyword evidence="1" id="KW-0732">Signal</keyword>
<evidence type="ECO:0000313" key="3">
    <source>
        <dbReference type="Proteomes" id="UP000765509"/>
    </source>
</evidence>